<dbReference type="InterPro" id="IPR007219">
    <property type="entry name" value="XnlR_reg_dom"/>
</dbReference>
<name>A0A5C5G1M1_9BASI</name>
<dbReference type="GO" id="GO:0006351">
    <property type="term" value="P:DNA-templated transcription"/>
    <property type="evidence" value="ECO:0007669"/>
    <property type="project" value="InterPro"/>
</dbReference>
<feature type="compositionally biased region" description="Low complexity" evidence="6">
    <location>
        <begin position="159"/>
        <end position="176"/>
    </location>
</feature>
<dbReference type="PANTHER" id="PTHR47338">
    <property type="entry name" value="ZN(II)2CYS6 TRANSCRIPTION FACTOR (EUROFUNG)-RELATED"/>
    <property type="match status" value="1"/>
</dbReference>
<dbReference type="Pfam" id="PF00172">
    <property type="entry name" value="Zn_clus"/>
    <property type="match status" value="1"/>
</dbReference>
<organism evidence="8 9">
    <name type="scientific">Rhodotorula diobovata</name>
    <dbReference type="NCBI Taxonomy" id="5288"/>
    <lineage>
        <taxon>Eukaryota</taxon>
        <taxon>Fungi</taxon>
        <taxon>Dikarya</taxon>
        <taxon>Basidiomycota</taxon>
        <taxon>Pucciniomycotina</taxon>
        <taxon>Microbotryomycetes</taxon>
        <taxon>Sporidiobolales</taxon>
        <taxon>Sporidiobolaceae</taxon>
        <taxon>Rhodotorula</taxon>
    </lineage>
</organism>
<feature type="region of interest" description="Disordered" evidence="6">
    <location>
        <begin position="800"/>
        <end position="863"/>
    </location>
</feature>
<evidence type="ECO:0000256" key="3">
    <source>
        <dbReference type="ARBA" id="ARBA00023015"/>
    </source>
</evidence>
<feature type="compositionally biased region" description="Basic and acidic residues" evidence="6">
    <location>
        <begin position="826"/>
        <end position="850"/>
    </location>
</feature>
<feature type="region of interest" description="Disordered" evidence="6">
    <location>
        <begin position="440"/>
        <end position="488"/>
    </location>
</feature>
<keyword evidence="5" id="KW-0539">Nucleus</keyword>
<dbReference type="EMBL" id="SOZI01000017">
    <property type="protein sequence ID" value="TNY22998.1"/>
    <property type="molecule type" value="Genomic_DNA"/>
</dbReference>
<dbReference type="Gene3D" id="4.10.240.10">
    <property type="entry name" value="Zn(2)-C6 fungal-type DNA-binding domain"/>
    <property type="match status" value="1"/>
</dbReference>
<gene>
    <name evidence="8" type="ORF">DMC30DRAFT_86991</name>
</gene>
<evidence type="ECO:0000256" key="5">
    <source>
        <dbReference type="ARBA" id="ARBA00023242"/>
    </source>
</evidence>
<dbReference type="PANTHER" id="PTHR47338:SF29">
    <property type="entry name" value="ZN(2)-C6 FUNGAL-TYPE DOMAIN-CONTAINING PROTEIN"/>
    <property type="match status" value="1"/>
</dbReference>
<reference evidence="8 9" key="1">
    <citation type="submission" date="2019-03" db="EMBL/GenBank/DDBJ databases">
        <title>Rhodosporidium diobovatum UCD-FST 08-225 genome sequencing, assembly, and annotation.</title>
        <authorList>
            <person name="Fakankun I.U."/>
            <person name="Fristensky B."/>
            <person name="Levin D.B."/>
        </authorList>
    </citation>
    <scope>NUCLEOTIDE SEQUENCE [LARGE SCALE GENOMIC DNA]</scope>
    <source>
        <strain evidence="8 9">UCD-FST 08-225</strain>
    </source>
</reference>
<keyword evidence="9" id="KW-1185">Reference proteome</keyword>
<evidence type="ECO:0000313" key="8">
    <source>
        <dbReference type="EMBL" id="TNY22998.1"/>
    </source>
</evidence>
<feature type="domain" description="Zn(2)-C6 fungal-type" evidence="7">
    <location>
        <begin position="79"/>
        <end position="118"/>
    </location>
</feature>
<dbReference type="GO" id="GO:0008270">
    <property type="term" value="F:zinc ion binding"/>
    <property type="evidence" value="ECO:0007669"/>
    <property type="project" value="InterPro"/>
</dbReference>
<evidence type="ECO:0000259" key="7">
    <source>
        <dbReference type="PROSITE" id="PS50048"/>
    </source>
</evidence>
<dbReference type="InterPro" id="IPR050815">
    <property type="entry name" value="TF_fung"/>
</dbReference>
<dbReference type="STRING" id="5288.A0A5C5G1M1"/>
<evidence type="ECO:0000256" key="2">
    <source>
        <dbReference type="ARBA" id="ARBA00022723"/>
    </source>
</evidence>
<dbReference type="GO" id="GO:0005634">
    <property type="term" value="C:nucleus"/>
    <property type="evidence" value="ECO:0007669"/>
    <property type="project" value="UniProtKB-SubCell"/>
</dbReference>
<dbReference type="GO" id="GO:0000981">
    <property type="term" value="F:DNA-binding transcription factor activity, RNA polymerase II-specific"/>
    <property type="evidence" value="ECO:0007669"/>
    <property type="project" value="InterPro"/>
</dbReference>
<dbReference type="InterPro" id="IPR001138">
    <property type="entry name" value="Zn2Cys6_DnaBD"/>
</dbReference>
<evidence type="ECO:0000256" key="1">
    <source>
        <dbReference type="ARBA" id="ARBA00004123"/>
    </source>
</evidence>
<evidence type="ECO:0000313" key="9">
    <source>
        <dbReference type="Proteomes" id="UP000311382"/>
    </source>
</evidence>
<dbReference type="CDD" id="cd00067">
    <property type="entry name" value="GAL4"/>
    <property type="match status" value="1"/>
</dbReference>
<dbReference type="PROSITE" id="PS50048">
    <property type="entry name" value="ZN2_CY6_FUNGAL_2"/>
    <property type="match status" value="1"/>
</dbReference>
<proteinExistence type="predicted"/>
<sequence length="916" mass="97242">MGEHRLPFSPTLRSLALALSALVALRLLLPRAVHSTLTMPPDRTSTTGTASTFAQALETGAPLSSVGSGHPPSLERGKACLTCRRRRVKCDGARPVCARCARSARAHGEDPSNFVCEYDSGTPRVRTAAPKPSASSREADALANLAAEVSALKEQLGRQQQQQQQQPEQQAQPESQQRFDQQQPFASTSAHTLDADAATTFFTSAGTTSTPSFSAASASGYYPAVTGAGTAPEVASTSLVWTPSLAAATEFPSATTSHGPDLTDLATAASPLYQMSLPTLNWGALTRSSYPSDLPSPGLFERLVSVYFSKPHLASGLINERRFRQSLTYLELPSDPRSPAPCLLHAIVATAALLVPESFYSDSEPRYWGTKTTLSCHHAKLAERALDAAFQKGRQLLQVVQASVLCCFCAYTDARFGDTWLVSAMTARLAVTVGLNHVRRSPVPPGAGAASPGGGGGEGVGGEPARTKDAHRPQRRMKEKSMLAPTSDREELDERAAVFFFAFAVDRMTSAATGWAAAIDEDDVTSLLPHPPGAEDTSEEPLSSPLYLHNPSFFTACPSHLTGPPQLYFKAYILLGRVVRFLQRAPEPVGSGYPREGDEDLRETSAFRALERTIAHFRLSIPRELSYAYYASHRGIENTPFLVFTILHVLTILLHEPFCLAPDIDAQDASFQKCAAAAKAIVASVYELNGSSFEIGLLASFLNYLWAVAGRTLVRALALASRRGDLSTAAQLATDVKALIGAMQANKSRVGGALQLASALLCLARELTPASCRTRPTAVTALNLQRLLLHPFQVIFESSGPSNHSSSARAAATPAARAPAAEDVDEAGHPSDEHWVPLRERGPGQGRYDEAQGAEGPGAVMDEEGAQCGGWELLDLGASTSGADALLGLLSAGGVGMGMMGQGSGLWDLGTLGDDP</sequence>
<comment type="caution">
    <text evidence="8">The sequence shown here is derived from an EMBL/GenBank/DDBJ whole genome shotgun (WGS) entry which is preliminary data.</text>
</comment>
<evidence type="ECO:0000256" key="4">
    <source>
        <dbReference type="ARBA" id="ARBA00023163"/>
    </source>
</evidence>
<accession>A0A5C5G1M1</accession>
<dbReference type="SMART" id="SM00906">
    <property type="entry name" value="Fungal_trans"/>
    <property type="match status" value="1"/>
</dbReference>
<keyword evidence="3" id="KW-0805">Transcription regulation</keyword>
<dbReference type="Pfam" id="PF04082">
    <property type="entry name" value="Fungal_trans"/>
    <property type="match status" value="1"/>
</dbReference>
<dbReference type="SUPFAM" id="SSF57701">
    <property type="entry name" value="Zn2/Cys6 DNA-binding domain"/>
    <property type="match status" value="1"/>
</dbReference>
<keyword evidence="2" id="KW-0479">Metal-binding</keyword>
<feature type="region of interest" description="Disordered" evidence="6">
    <location>
        <begin position="153"/>
        <end position="188"/>
    </location>
</feature>
<dbReference type="SMART" id="SM00066">
    <property type="entry name" value="GAL4"/>
    <property type="match status" value="1"/>
</dbReference>
<dbReference type="GO" id="GO:0003677">
    <property type="term" value="F:DNA binding"/>
    <property type="evidence" value="ECO:0007669"/>
    <property type="project" value="InterPro"/>
</dbReference>
<keyword evidence="4" id="KW-0804">Transcription</keyword>
<protein>
    <submittedName>
        <fullName evidence="8">Proteophosphoglycan 5</fullName>
    </submittedName>
</protein>
<dbReference type="CDD" id="cd12148">
    <property type="entry name" value="fungal_TF_MHR"/>
    <property type="match status" value="1"/>
</dbReference>
<dbReference type="InterPro" id="IPR036864">
    <property type="entry name" value="Zn2-C6_fun-type_DNA-bd_sf"/>
</dbReference>
<dbReference type="OrthoDB" id="39175at2759"/>
<dbReference type="Proteomes" id="UP000311382">
    <property type="component" value="Unassembled WGS sequence"/>
</dbReference>
<comment type="subcellular location">
    <subcellularLocation>
        <location evidence="1">Nucleus</location>
    </subcellularLocation>
</comment>
<evidence type="ECO:0000256" key="6">
    <source>
        <dbReference type="SAM" id="MobiDB-lite"/>
    </source>
</evidence>
<feature type="compositionally biased region" description="Low complexity" evidence="6">
    <location>
        <begin position="808"/>
        <end position="821"/>
    </location>
</feature>
<dbReference type="AlphaFoldDB" id="A0A5C5G1M1"/>
<feature type="region of interest" description="Disordered" evidence="6">
    <location>
        <begin position="109"/>
        <end position="139"/>
    </location>
</feature>
<feature type="compositionally biased region" description="Gly residues" evidence="6">
    <location>
        <begin position="451"/>
        <end position="462"/>
    </location>
</feature>